<evidence type="ECO:0000313" key="3">
    <source>
        <dbReference type="Proteomes" id="UP001412239"/>
    </source>
</evidence>
<sequence length="107" mass="12306">MSDTSLIDHPTPSGWSEESEGAFEEDLSYSDYGSELEGRDYDHYHDEIVDEDDHEYGQTLQQSPLSWAVRNNHTDIVKLRSSVYCWRQAMLWIPTLESLGVPSRPSL</sequence>
<evidence type="ECO:0000256" key="1">
    <source>
        <dbReference type="SAM" id="MobiDB-lite"/>
    </source>
</evidence>
<dbReference type="EMBL" id="LN891061">
    <property type="protein sequence ID" value="CUS09986.1"/>
    <property type="molecule type" value="Genomic_DNA"/>
</dbReference>
<name>A0A292PR19_9PEZI</name>
<dbReference type="Proteomes" id="UP001412239">
    <property type="component" value="Unassembled WGS sequence"/>
</dbReference>
<reference evidence="2" key="1">
    <citation type="submission" date="2015-10" db="EMBL/GenBank/DDBJ databases">
        <authorList>
            <person name="Regsiter A."/>
            <person name="william w."/>
        </authorList>
    </citation>
    <scope>NUCLEOTIDE SEQUENCE</scope>
    <source>
        <strain evidence="2">Montdore</strain>
    </source>
</reference>
<feature type="region of interest" description="Disordered" evidence="1">
    <location>
        <begin position="1"/>
        <end position="41"/>
    </location>
</feature>
<feature type="compositionally biased region" description="Acidic residues" evidence="1">
    <location>
        <begin position="17"/>
        <end position="28"/>
    </location>
</feature>
<accession>A0A292PR19</accession>
<keyword evidence="3" id="KW-1185">Reference proteome</keyword>
<protein>
    <submittedName>
        <fullName evidence="2">Uncharacterized protein</fullName>
    </submittedName>
</protein>
<proteinExistence type="predicted"/>
<evidence type="ECO:0000313" key="2">
    <source>
        <dbReference type="EMBL" id="CUS09986.1"/>
    </source>
</evidence>
<gene>
    <name evidence="2" type="ORF">GSTUAT00005916001</name>
</gene>
<dbReference type="AlphaFoldDB" id="A0A292PR19"/>
<organism evidence="2 3">
    <name type="scientific">Tuber aestivum</name>
    <name type="common">summer truffle</name>
    <dbReference type="NCBI Taxonomy" id="59557"/>
    <lineage>
        <taxon>Eukaryota</taxon>
        <taxon>Fungi</taxon>
        <taxon>Dikarya</taxon>
        <taxon>Ascomycota</taxon>
        <taxon>Pezizomycotina</taxon>
        <taxon>Pezizomycetes</taxon>
        <taxon>Pezizales</taxon>
        <taxon>Tuberaceae</taxon>
        <taxon>Tuber</taxon>
    </lineage>
</organism>